<gene>
    <name evidence="1" type="ORF">S12H4_57672</name>
</gene>
<dbReference type="AlphaFoldDB" id="X1VXY8"/>
<name>X1VXY8_9ZZZZ</name>
<evidence type="ECO:0000313" key="1">
    <source>
        <dbReference type="EMBL" id="GAJ24106.1"/>
    </source>
</evidence>
<accession>X1VXY8</accession>
<dbReference type="EMBL" id="BARW01037338">
    <property type="protein sequence ID" value="GAJ24106.1"/>
    <property type="molecule type" value="Genomic_DNA"/>
</dbReference>
<protein>
    <submittedName>
        <fullName evidence="1">Uncharacterized protein</fullName>
    </submittedName>
</protein>
<organism evidence="1">
    <name type="scientific">marine sediment metagenome</name>
    <dbReference type="NCBI Taxonomy" id="412755"/>
    <lineage>
        <taxon>unclassified sequences</taxon>
        <taxon>metagenomes</taxon>
        <taxon>ecological metagenomes</taxon>
    </lineage>
</organism>
<proteinExistence type="predicted"/>
<sequence length="144" mass="16367">MSRLREKVTGKFMLVDEGLEHSFITQECKDAFEEAVVAACKRRLEGNIGPFNWYEEWELARIDNEGGENGVWIIATTDARSMQESVEQCVHAVLNNAMRKFRGKHWADLNIIVLETSLLSPASLAAQAVENFMPEDRALINHFL</sequence>
<comment type="caution">
    <text evidence="1">The sequence shown here is derived from an EMBL/GenBank/DDBJ whole genome shotgun (WGS) entry which is preliminary data.</text>
</comment>
<feature type="non-terminal residue" evidence="1">
    <location>
        <position position="144"/>
    </location>
</feature>
<reference evidence="1" key="1">
    <citation type="journal article" date="2014" name="Front. Microbiol.">
        <title>High frequency of phylogenetically diverse reductive dehalogenase-homologous genes in deep subseafloor sedimentary metagenomes.</title>
        <authorList>
            <person name="Kawai M."/>
            <person name="Futagami T."/>
            <person name="Toyoda A."/>
            <person name="Takaki Y."/>
            <person name="Nishi S."/>
            <person name="Hori S."/>
            <person name="Arai W."/>
            <person name="Tsubouchi T."/>
            <person name="Morono Y."/>
            <person name="Uchiyama I."/>
            <person name="Ito T."/>
            <person name="Fujiyama A."/>
            <person name="Inagaki F."/>
            <person name="Takami H."/>
        </authorList>
    </citation>
    <scope>NUCLEOTIDE SEQUENCE</scope>
    <source>
        <strain evidence="1">Expedition CK06-06</strain>
    </source>
</reference>